<evidence type="ECO:0000313" key="1">
    <source>
        <dbReference type="EMBL" id="EGV27889.1"/>
    </source>
</evidence>
<dbReference type="Proteomes" id="UP000004200">
    <property type="component" value="Unassembled WGS sequence"/>
</dbReference>
<organism evidence="1 2">
    <name type="scientific">Thiorhodococcus drewsii AZ1</name>
    <dbReference type="NCBI Taxonomy" id="765913"/>
    <lineage>
        <taxon>Bacteria</taxon>
        <taxon>Pseudomonadati</taxon>
        <taxon>Pseudomonadota</taxon>
        <taxon>Gammaproteobacteria</taxon>
        <taxon>Chromatiales</taxon>
        <taxon>Chromatiaceae</taxon>
        <taxon>Thiorhodococcus</taxon>
    </lineage>
</organism>
<accession>G2E7Q0</accession>
<protein>
    <submittedName>
        <fullName evidence="1">Uncharacterized protein</fullName>
    </submittedName>
</protein>
<keyword evidence="2" id="KW-1185">Reference proteome</keyword>
<proteinExistence type="predicted"/>
<gene>
    <name evidence="1" type="ORF">ThidrDRAFT_4313</name>
</gene>
<dbReference type="EMBL" id="AFWT01000054">
    <property type="protein sequence ID" value="EGV27889.1"/>
    <property type="molecule type" value="Genomic_DNA"/>
</dbReference>
<dbReference type="AlphaFoldDB" id="G2E7Q0"/>
<reference evidence="1 2" key="1">
    <citation type="submission" date="2011-06" db="EMBL/GenBank/DDBJ databases">
        <title>The draft genome of Thiorhodococcus drewsii AZ1.</title>
        <authorList>
            <consortium name="US DOE Joint Genome Institute (JGI-PGF)"/>
            <person name="Lucas S."/>
            <person name="Han J."/>
            <person name="Lapidus A."/>
            <person name="Cheng J.-F."/>
            <person name="Goodwin L."/>
            <person name="Pitluck S."/>
            <person name="Peters L."/>
            <person name="Land M.L."/>
            <person name="Hauser L."/>
            <person name="Vogl K."/>
            <person name="Liu Z."/>
            <person name="Imhoff J."/>
            <person name="Thiel V."/>
            <person name="Frigaard N.-U."/>
            <person name="Bryant D.A."/>
            <person name="Woyke T.J."/>
        </authorList>
    </citation>
    <scope>NUCLEOTIDE SEQUENCE [LARGE SCALE GENOMIC DNA]</scope>
    <source>
        <strain evidence="1 2">AZ1</strain>
    </source>
</reference>
<evidence type="ECO:0000313" key="2">
    <source>
        <dbReference type="Proteomes" id="UP000004200"/>
    </source>
</evidence>
<comment type="caution">
    <text evidence="1">The sequence shown here is derived from an EMBL/GenBank/DDBJ whole genome shotgun (WGS) entry which is preliminary data.</text>
</comment>
<name>G2E7Q0_9GAMM</name>
<sequence>MDIPTICSLSLQGRGCTSQIAQVFIAELLGKFEEIFIFHQSHVEQDFSLIFGKPVENFFHSTT</sequence>